<dbReference type="Proteomes" id="UP000268535">
    <property type="component" value="Unassembled WGS sequence"/>
</dbReference>
<name>A0A4P9WUL3_9FUNG</name>
<accession>A0A4P9WUL3</accession>
<organism evidence="3 4">
    <name type="scientific">Caulochytrium protostelioides</name>
    <dbReference type="NCBI Taxonomy" id="1555241"/>
    <lineage>
        <taxon>Eukaryota</taxon>
        <taxon>Fungi</taxon>
        <taxon>Fungi incertae sedis</taxon>
        <taxon>Chytridiomycota</taxon>
        <taxon>Chytridiomycota incertae sedis</taxon>
        <taxon>Chytridiomycetes</taxon>
        <taxon>Caulochytriales</taxon>
        <taxon>Caulochytriaceae</taxon>
        <taxon>Caulochytrium</taxon>
    </lineage>
</organism>
<keyword evidence="2" id="KW-0732">Signal</keyword>
<gene>
    <name evidence="3" type="ORF">CAUPRSCDRAFT_12139</name>
</gene>
<feature type="region of interest" description="Disordered" evidence="1">
    <location>
        <begin position="121"/>
        <end position="152"/>
    </location>
</feature>
<evidence type="ECO:0000313" key="4">
    <source>
        <dbReference type="Proteomes" id="UP000268535"/>
    </source>
</evidence>
<sequence>MGGTTAVLAVVVAVAVAATGAAIVDPEAVRTTPWLEWWRRHPRRHRGFDGPNGSEAHAHVRGQAHGPANEPAGLRIAGAVCWILPRRVERRHESSHDRVIHPVRAVPVTARRGGLVAAAVGPSAGLPRQPTERSGTMMASAPPREWADAGGNRRCRLFGGARVDAKLE</sequence>
<evidence type="ECO:0000256" key="1">
    <source>
        <dbReference type="SAM" id="MobiDB-lite"/>
    </source>
</evidence>
<feature type="signal peptide" evidence="2">
    <location>
        <begin position="1"/>
        <end position="21"/>
    </location>
</feature>
<feature type="chain" id="PRO_5020873979" description="Secreted protein" evidence="2">
    <location>
        <begin position="22"/>
        <end position="168"/>
    </location>
</feature>
<evidence type="ECO:0008006" key="5">
    <source>
        <dbReference type="Google" id="ProtNLM"/>
    </source>
</evidence>
<dbReference type="EMBL" id="ML010277">
    <property type="protein sequence ID" value="RKO96165.1"/>
    <property type="molecule type" value="Genomic_DNA"/>
</dbReference>
<evidence type="ECO:0000313" key="3">
    <source>
        <dbReference type="EMBL" id="RKO96165.1"/>
    </source>
</evidence>
<reference evidence="4" key="1">
    <citation type="journal article" date="2018" name="Nat. Microbiol.">
        <title>Leveraging single-cell genomics to expand the fungal tree of life.</title>
        <authorList>
            <person name="Ahrendt S.R."/>
            <person name="Quandt C.A."/>
            <person name="Ciobanu D."/>
            <person name="Clum A."/>
            <person name="Salamov A."/>
            <person name="Andreopoulos B."/>
            <person name="Cheng J.F."/>
            <person name="Woyke T."/>
            <person name="Pelin A."/>
            <person name="Henrissat B."/>
            <person name="Reynolds N.K."/>
            <person name="Benny G.L."/>
            <person name="Smith M.E."/>
            <person name="James T.Y."/>
            <person name="Grigoriev I.V."/>
        </authorList>
    </citation>
    <scope>NUCLEOTIDE SEQUENCE [LARGE SCALE GENOMIC DNA]</scope>
    <source>
        <strain evidence="4">ATCC 52028</strain>
    </source>
</reference>
<evidence type="ECO:0000256" key="2">
    <source>
        <dbReference type="SAM" id="SignalP"/>
    </source>
</evidence>
<protein>
    <recommendedName>
        <fullName evidence="5">Secreted protein</fullName>
    </recommendedName>
</protein>
<proteinExistence type="predicted"/>
<feature type="region of interest" description="Disordered" evidence="1">
    <location>
        <begin position="48"/>
        <end position="70"/>
    </location>
</feature>
<dbReference type="AlphaFoldDB" id="A0A4P9WUL3"/>